<keyword evidence="7" id="KW-0325">Glycoprotein</keyword>
<protein>
    <submittedName>
        <fullName evidence="10">TM2 domain-containing protein 1</fullName>
    </submittedName>
</protein>
<name>A0A8J4SY63_9TREM</name>
<evidence type="ECO:0000256" key="6">
    <source>
        <dbReference type="ARBA" id="ARBA00023136"/>
    </source>
</evidence>
<dbReference type="GO" id="GO:0016020">
    <property type="term" value="C:membrane"/>
    <property type="evidence" value="ECO:0007669"/>
    <property type="project" value="UniProtKB-SubCell"/>
</dbReference>
<proteinExistence type="inferred from homology"/>
<dbReference type="Proteomes" id="UP000748531">
    <property type="component" value="Unassembled WGS sequence"/>
</dbReference>
<comment type="similarity">
    <text evidence="2">Belongs to the TM2 family.</text>
</comment>
<comment type="subcellular location">
    <subcellularLocation>
        <location evidence="1">Membrane</location>
        <topology evidence="1">Multi-pass membrane protein</topology>
    </subcellularLocation>
</comment>
<evidence type="ECO:0000256" key="7">
    <source>
        <dbReference type="ARBA" id="ARBA00023180"/>
    </source>
</evidence>
<evidence type="ECO:0000256" key="8">
    <source>
        <dbReference type="SAM" id="Phobius"/>
    </source>
</evidence>
<evidence type="ECO:0000256" key="5">
    <source>
        <dbReference type="ARBA" id="ARBA00022989"/>
    </source>
</evidence>
<evidence type="ECO:0000256" key="3">
    <source>
        <dbReference type="ARBA" id="ARBA00022692"/>
    </source>
</evidence>
<keyword evidence="6 8" id="KW-0472">Membrane</keyword>
<accession>A0A8J4SY63</accession>
<evidence type="ECO:0000256" key="2">
    <source>
        <dbReference type="ARBA" id="ARBA00008284"/>
    </source>
</evidence>
<reference evidence="10" key="1">
    <citation type="submission" date="2019-05" db="EMBL/GenBank/DDBJ databases">
        <title>Annotation for the trematode Paragonimus heterotremus.</title>
        <authorList>
            <person name="Choi Y.-J."/>
        </authorList>
    </citation>
    <scope>NUCLEOTIDE SEQUENCE</scope>
    <source>
        <strain evidence="10">LC</strain>
    </source>
</reference>
<evidence type="ECO:0000313" key="11">
    <source>
        <dbReference type="Proteomes" id="UP000748531"/>
    </source>
</evidence>
<gene>
    <name evidence="10" type="ORF">PHET_11913</name>
</gene>
<keyword evidence="4" id="KW-0732">Signal</keyword>
<keyword evidence="3 8" id="KW-0812">Transmembrane</keyword>
<dbReference type="EMBL" id="LUCH01019345">
    <property type="protein sequence ID" value="KAF5394279.1"/>
    <property type="molecule type" value="Genomic_DNA"/>
</dbReference>
<feature type="transmembrane region" description="Helical" evidence="8">
    <location>
        <begin position="141"/>
        <end position="163"/>
    </location>
</feature>
<dbReference type="PANTHER" id="PTHR21016">
    <property type="entry name" value="BETA-AMYLOID BINDING PROTEIN-RELATED"/>
    <property type="match status" value="1"/>
</dbReference>
<dbReference type="AlphaFoldDB" id="A0A8J4SY63"/>
<feature type="domain" description="TM2" evidence="9">
    <location>
        <begin position="141"/>
        <end position="183"/>
    </location>
</feature>
<feature type="transmembrane region" description="Helical" evidence="8">
    <location>
        <begin position="175"/>
        <end position="199"/>
    </location>
</feature>
<organism evidence="10 11">
    <name type="scientific">Paragonimus heterotremus</name>
    <dbReference type="NCBI Taxonomy" id="100268"/>
    <lineage>
        <taxon>Eukaryota</taxon>
        <taxon>Metazoa</taxon>
        <taxon>Spiralia</taxon>
        <taxon>Lophotrochozoa</taxon>
        <taxon>Platyhelminthes</taxon>
        <taxon>Trematoda</taxon>
        <taxon>Digenea</taxon>
        <taxon>Plagiorchiida</taxon>
        <taxon>Troglotremata</taxon>
        <taxon>Troglotrematidae</taxon>
        <taxon>Paragonimus</taxon>
    </lineage>
</organism>
<evidence type="ECO:0000259" key="9">
    <source>
        <dbReference type="Pfam" id="PF05154"/>
    </source>
</evidence>
<evidence type="ECO:0000256" key="1">
    <source>
        <dbReference type="ARBA" id="ARBA00004141"/>
    </source>
</evidence>
<dbReference type="Pfam" id="PF05154">
    <property type="entry name" value="TM2"/>
    <property type="match status" value="1"/>
</dbReference>
<dbReference type="OrthoDB" id="5804096at2759"/>
<evidence type="ECO:0000256" key="4">
    <source>
        <dbReference type="ARBA" id="ARBA00022729"/>
    </source>
</evidence>
<comment type="caution">
    <text evidence="10">The sequence shown here is derived from an EMBL/GenBank/DDBJ whole genome shotgun (WGS) entry which is preliminary data.</text>
</comment>
<dbReference type="InterPro" id="IPR007829">
    <property type="entry name" value="TM2"/>
</dbReference>
<dbReference type="InterPro" id="IPR050932">
    <property type="entry name" value="TM2D1-3-like"/>
</dbReference>
<sequence length="204" mass="22390">MHACFKSYCRSVAGILVSEERFPPVSPRYFCYSGKDLRMNVLIYCALVDLIFRLLAATVSSSEVSISCSSLQLGQYKCDSPQIDQSTQQPVNCSSQTLTAPVACRPAPGIFCDGHHFTGKEIGFVGVVPCYFVSGYRFESALLLSVFGGVFGFDRFYLGYPALGCFKAATFGGFGLWYLADIVLLAVGVSVLYYCFLVLDLMLR</sequence>
<dbReference type="PANTHER" id="PTHR21016:SF1">
    <property type="entry name" value="TM2 DOMAIN-CONTAINING PROTEIN 1"/>
    <property type="match status" value="1"/>
</dbReference>
<evidence type="ECO:0000313" key="10">
    <source>
        <dbReference type="EMBL" id="KAF5394279.1"/>
    </source>
</evidence>
<keyword evidence="11" id="KW-1185">Reference proteome</keyword>
<keyword evidence="5 8" id="KW-1133">Transmembrane helix</keyword>